<dbReference type="NCBIfam" id="TIGR00247">
    <property type="entry name" value="endolytic transglycosylase MltG"/>
    <property type="match status" value="1"/>
</dbReference>
<evidence type="ECO:0000313" key="9">
    <source>
        <dbReference type="Proteomes" id="UP000222056"/>
    </source>
</evidence>
<keyword evidence="9" id="KW-1185">Reference proteome</keyword>
<dbReference type="GO" id="GO:0008932">
    <property type="term" value="F:lytic endotransglycosylase activity"/>
    <property type="evidence" value="ECO:0007669"/>
    <property type="project" value="UniProtKB-UniRule"/>
</dbReference>
<dbReference type="HAMAP" id="MF_02065">
    <property type="entry name" value="MltG"/>
    <property type="match status" value="1"/>
</dbReference>
<dbReference type="GO" id="GO:0009252">
    <property type="term" value="P:peptidoglycan biosynthetic process"/>
    <property type="evidence" value="ECO:0007669"/>
    <property type="project" value="UniProtKB-UniRule"/>
</dbReference>
<dbReference type="Gene3D" id="3.30.1490.480">
    <property type="entry name" value="Endolytic murein transglycosylase"/>
    <property type="match status" value="1"/>
</dbReference>
<dbReference type="GO" id="GO:0071555">
    <property type="term" value="P:cell wall organization"/>
    <property type="evidence" value="ECO:0007669"/>
    <property type="project" value="UniProtKB-KW"/>
</dbReference>
<evidence type="ECO:0000256" key="4">
    <source>
        <dbReference type="ARBA" id="ARBA00023136"/>
    </source>
</evidence>
<dbReference type="PANTHER" id="PTHR30518">
    <property type="entry name" value="ENDOLYTIC MUREIN TRANSGLYCOSYLASE"/>
    <property type="match status" value="1"/>
</dbReference>
<protein>
    <recommendedName>
        <fullName evidence="7">Endolytic murein transglycosylase</fullName>
        <ecNumber evidence="7">4.2.2.29</ecNumber>
    </recommendedName>
    <alternativeName>
        <fullName evidence="7">Peptidoglycan lytic transglycosylase</fullName>
    </alternativeName>
    <alternativeName>
        <fullName evidence="7">Peptidoglycan polymerization terminase</fullName>
    </alternativeName>
</protein>
<dbReference type="EC" id="4.2.2.29" evidence="7"/>
<keyword evidence="2 7" id="KW-0812">Transmembrane</keyword>
<dbReference type="PANTHER" id="PTHR30518:SF2">
    <property type="entry name" value="ENDOLYTIC MUREIN TRANSGLYCOSYLASE"/>
    <property type="match status" value="1"/>
</dbReference>
<dbReference type="RefSeq" id="WP_177169411.1">
    <property type="nucleotide sequence ID" value="NZ_FNWJ01000002.1"/>
</dbReference>
<evidence type="ECO:0000256" key="3">
    <source>
        <dbReference type="ARBA" id="ARBA00022989"/>
    </source>
</evidence>
<name>A0A1H6FVT5_THEAL</name>
<keyword evidence="4 7" id="KW-0472">Membrane</keyword>
<feature type="site" description="Important for catalytic activity" evidence="7">
    <location>
        <position position="209"/>
    </location>
</feature>
<sequence length="337" mass="36532">MAALTLAGVVAAWFAFSLWQPFHGRGHGTVAVTIPRGATLGEVAALLERRGVVADAGFFELRARLAGLGSRIEAGTYRLRRDMSYGAAIAVLSKGAAEHVLRITIPEGLSRREIARLVQGRLRGDYLAASRASPLLDPRSYGAPAGAGLEGFLYPATYDLRPGASAEELVARQLRAFERAFAGIDLSYARSKNLTPYDVLIIASMVEREARLARERPLIASVIYNRLRAGMPLGIDATLRYALDNWTRPLRLSELRSPSPYNTRLRVGLPPGPIGNPGLASLRAAANPARTSFLYYVVKPGSCGEHAFSADARQFARDVARYQRARERAGGRSPTTC</sequence>
<comment type="catalytic activity">
    <reaction evidence="7">
        <text>a peptidoglycan chain = a peptidoglycan chain with N-acetyl-1,6-anhydromuramyl-[peptide] at the reducing end + a peptidoglycan chain with N-acetylglucosamine at the non-reducing end.</text>
        <dbReference type="EC" id="4.2.2.29"/>
    </reaction>
</comment>
<dbReference type="Pfam" id="PF02618">
    <property type="entry name" value="YceG"/>
    <property type="match status" value="1"/>
</dbReference>
<dbReference type="EMBL" id="FNWJ01000002">
    <property type="protein sequence ID" value="SEH14113.1"/>
    <property type="molecule type" value="Genomic_DNA"/>
</dbReference>
<organism evidence="8 9">
    <name type="scientific">Thermoleophilum album</name>
    <dbReference type="NCBI Taxonomy" id="29539"/>
    <lineage>
        <taxon>Bacteria</taxon>
        <taxon>Bacillati</taxon>
        <taxon>Actinomycetota</taxon>
        <taxon>Thermoleophilia</taxon>
        <taxon>Thermoleophilales</taxon>
        <taxon>Thermoleophilaceae</taxon>
        <taxon>Thermoleophilum</taxon>
    </lineage>
</organism>
<reference evidence="9" key="1">
    <citation type="submission" date="2016-10" db="EMBL/GenBank/DDBJ databases">
        <authorList>
            <person name="Varghese N."/>
            <person name="Submissions S."/>
        </authorList>
    </citation>
    <scope>NUCLEOTIDE SEQUENCE [LARGE SCALE GENOMIC DNA]</scope>
    <source>
        <strain evidence="9">ATCC 35263</strain>
    </source>
</reference>
<accession>A0A1H6FVT5</accession>
<keyword evidence="1 7" id="KW-1003">Cell membrane</keyword>
<dbReference type="CDD" id="cd08010">
    <property type="entry name" value="MltG_like"/>
    <property type="match status" value="1"/>
</dbReference>
<evidence type="ECO:0000256" key="6">
    <source>
        <dbReference type="ARBA" id="ARBA00023316"/>
    </source>
</evidence>
<dbReference type="STRING" id="29539.SAMN02745716_1510"/>
<evidence type="ECO:0000256" key="5">
    <source>
        <dbReference type="ARBA" id="ARBA00023239"/>
    </source>
</evidence>
<comment type="similarity">
    <text evidence="7">Belongs to the transglycosylase MltG family.</text>
</comment>
<dbReference type="InterPro" id="IPR003770">
    <property type="entry name" value="MLTG-like"/>
</dbReference>
<comment type="function">
    <text evidence="7">Functions as a peptidoglycan terminase that cleaves nascent peptidoglycan strands endolytically to terminate their elongation.</text>
</comment>
<evidence type="ECO:0000313" key="8">
    <source>
        <dbReference type="EMBL" id="SEH14113.1"/>
    </source>
</evidence>
<proteinExistence type="inferred from homology"/>
<keyword evidence="6 7" id="KW-0961">Cell wall biogenesis/degradation</keyword>
<dbReference type="Proteomes" id="UP000222056">
    <property type="component" value="Unassembled WGS sequence"/>
</dbReference>
<keyword evidence="3 7" id="KW-1133">Transmembrane helix</keyword>
<dbReference type="AlphaFoldDB" id="A0A1H6FVT5"/>
<dbReference type="GO" id="GO:0005886">
    <property type="term" value="C:plasma membrane"/>
    <property type="evidence" value="ECO:0007669"/>
    <property type="project" value="UniProtKB-UniRule"/>
</dbReference>
<gene>
    <name evidence="7" type="primary">mltG</name>
    <name evidence="8" type="ORF">SAMN02745716_1510</name>
</gene>
<evidence type="ECO:0000256" key="7">
    <source>
        <dbReference type="HAMAP-Rule" id="MF_02065"/>
    </source>
</evidence>
<keyword evidence="5 7" id="KW-0456">Lyase</keyword>
<evidence type="ECO:0000256" key="1">
    <source>
        <dbReference type="ARBA" id="ARBA00022475"/>
    </source>
</evidence>
<evidence type="ECO:0000256" key="2">
    <source>
        <dbReference type="ARBA" id="ARBA00022692"/>
    </source>
</evidence>